<dbReference type="Proteomes" id="UP000011137">
    <property type="component" value="Segment"/>
</dbReference>
<organism evidence="1 2">
    <name type="scientific">Haloarcula vallismortis tailed virus 1</name>
    <dbReference type="NCBI Taxonomy" id="1262528"/>
    <lineage>
        <taxon>Viruses</taxon>
        <taxon>Duplodnaviria</taxon>
        <taxon>Heunggongvirae</taxon>
        <taxon>Uroviricota</taxon>
        <taxon>Caudoviricetes</taxon>
        <taxon>Thumleimavirales</taxon>
        <taxon>Druskaviridae</taxon>
        <taxon>Tredecimvirus</taxon>
        <taxon>Tredecimvirus thailandense</taxon>
        <taxon>Tredecimvirus HVTV1</taxon>
    </lineage>
</organism>
<keyword evidence="2" id="KW-1185">Reference proteome</keyword>
<evidence type="ECO:0000313" key="1">
    <source>
        <dbReference type="EMBL" id="AGC34454.1"/>
    </source>
</evidence>
<protein>
    <submittedName>
        <fullName evidence="1">Uncharacterized protein</fullName>
    </submittedName>
</protein>
<evidence type="ECO:0000313" key="2">
    <source>
        <dbReference type="Proteomes" id="UP000011137"/>
    </source>
</evidence>
<dbReference type="RefSeq" id="YP_007378990.1">
    <property type="nucleotide sequence ID" value="NC_020158.1"/>
</dbReference>
<accession>L7TGW7</accession>
<dbReference type="GeneID" id="14477326"/>
<proteinExistence type="predicted"/>
<sequence>MSEKEYECYDCGWVGSTDNMDGVTIKGLPSMPRVVETSATTVPSAATLSAP</sequence>
<name>L7TGW7_9CAUD</name>
<dbReference type="KEGG" id="vg:14477326"/>
<gene>
    <name evidence="1" type="primary">85</name>
    <name evidence="1" type="ORF">HVTV1_85</name>
</gene>
<dbReference type="EMBL" id="KC117377">
    <property type="protein sequence ID" value="AGC34454.1"/>
    <property type="molecule type" value="Genomic_DNA"/>
</dbReference>
<reference evidence="1 2" key="1">
    <citation type="journal article" date="2013" name="J. Virol.">
        <title>Insights into head-tailed viruses infecting extremely halophilic archaea.</title>
        <authorList>
            <person name="Pietila M.K."/>
            <person name="Laurinmaki P."/>
            <person name="Russell D.A."/>
            <person name="Ko C.C."/>
            <person name="Jacobs-Sera D."/>
            <person name="Butcher S.J."/>
            <person name="Bamford D.H."/>
            <person name="Hendrix R.W."/>
        </authorList>
    </citation>
    <scope>NUCLEOTIDE SEQUENCE [LARGE SCALE GENOMIC DNA]</scope>
</reference>